<name>A0A101TS05_9ACTN</name>
<dbReference type="PANTHER" id="PTHR35333">
    <property type="entry name" value="BETA-LACTAMASE"/>
    <property type="match status" value="1"/>
</dbReference>
<evidence type="ECO:0000313" key="3">
    <source>
        <dbReference type="EMBL" id="KUN97389.1"/>
    </source>
</evidence>
<feature type="region of interest" description="Disordered" evidence="1">
    <location>
        <begin position="313"/>
        <end position="332"/>
    </location>
</feature>
<dbReference type="GO" id="GO:0046677">
    <property type="term" value="P:response to antibiotic"/>
    <property type="evidence" value="ECO:0007669"/>
    <property type="project" value="InterPro"/>
</dbReference>
<accession>A0A101TS05</accession>
<dbReference type="Gene3D" id="3.40.710.10">
    <property type="entry name" value="DD-peptidase/beta-lactamase superfamily"/>
    <property type="match status" value="1"/>
</dbReference>
<dbReference type="OrthoDB" id="3524371at2"/>
<dbReference type="AlphaFoldDB" id="A0A101TS05"/>
<keyword evidence="4" id="KW-1185">Reference proteome</keyword>
<dbReference type="Pfam" id="PF13354">
    <property type="entry name" value="Beta-lactamase2"/>
    <property type="match status" value="1"/>
</dbReference>
<dbReference type="GO" id="GO:0008800">
    <property type="term" value="F:beta-lactamase activity"/>
    <property type="evidence" value="ECO:0007669"/>
    <property type="project" value="InterPro"/>
</dbReference>
<dbReference type="InterPro" id="IPR012338">
    <property type="entry name" value="Beta-lactam/transpept-like"/>
</dbReference>
<dbReference type="RefSeq" id="WP_062722681.1">
    <property type="nucleotide sequence ID" value="NZ_KQ948934.1"/>
</dbReference>
<dbReference type="SUPFAM" id="SSF56601">
    <property type="entry name" value="beta-lactamase/transpeptidase-like"/>
    <property type="match status" value="1"/>
</dbReference>
<dbReference type="InterPro" id="IPR000871">
    <property type="entry name" value="Beta-lactam_class-A"/>
</dbReference>
<evidence type="ECO:0000313" key="4">
    <source>
        <dbReference type="Proteomes" id="UP000053429"/>
    </source>
</evidence>
<protein>
    <recommendedName>
        <fullName evidence="2">Beta-lactamase class A catalytic domain-containing protein</fullName>
    </recommendedName>
</protein>
<gene>
    <name evidence="3" type="ORF">AQJ67_31170</name>
</gene>
<dbReference type="STRING" id="661399.AQJ67_31170"/>
<organism evidence="3 4">
    <name type="scientific">Streptomyces caeruleatus</name>
    <dbReference type="NCBI Taxonomy" id="661399"/>
    <lineage>
        <taxon>Bacteria</taxon>
        <taxon>Bacillati</taxon>
        <taxon>Actinomycetota</taxon>
        <taxon>Actinomycetes</taxon>
        <taxon>Kitasatosporales</taxon>
        <taxon>Streptomycetaceae</taxon>
        <taxon>Streptomyces</taxon>
    </lineage>
</organism>
<feature type="domain" description="Beta-lactamase class A catalytic" evidence="2">
    <location>
        <begin position="145"/>
        <end position="282"/>
    </location>
</feature>
<dbReference type="EMBL" id="LMWY01000042">
    <property type="protein sequence ID" value="KUN97389.1"/>
    <property type="molecule type" value="Genomic_DNA"/>
</dbReference>
<dbReference type="InterPro" id="IPR045155">
    <property type="entry name" value="Beta-lactam_cat"/>
</dbReference>
<dbReference type="PANTHER" id="PTHR35333:SF3">
    <property type="entry name" value="BETA-LACTAMASE-TYPE TRANSPEPTIDASE FOLD CONTAINING PROTEIN"/>
    <property type="match status" value="1"/>
</dbReference>
<reference evidence="3 4" key="1">
    <citation type="submission" date="2015-10" db="EMBL/GenBank/DDBJ databases">
        <title>Draft genome sequence of Streptomyces caeruleatus NRRL B-24802, type strain for the species Streptomyces caeruleatus.</title>
        <authorList>
            <person name="Ruckert C."/>
            <person name="Winkler A."/>
            <person name="Kalinowski J."/>
            <person name="Kampfer P."/>
            <person name="Glaeser S."/>
        </authorList>
    </citation>
    <scope>NUCLEOTIDE SEQUENCE [LARGE SCALE GENOMIC DNA]</scope>
    <source>
        <strain evidence="3 4">NRRL B-24802</strain>
    </source>
</reference>
<dbReference type="GO" id="GO:0030655">
    <property type="term" value="P:beta-lactam antibiotic catabolic process"/>
    <property type="evidence" value="ECO:0007669"/>
    <property type="project" value="InterPro"/>
</dbReference>
<dbReference type="Proteomes" id="UP000053429">
    <property type="component" value="Unassembled WGS sequence"/>
</dbReference>
<sequence>MESSRARRARPSASRSLVCGALAAVAVVGATATGAVYVQARAHSGTSAVSSAVVTPSASEEVSVESVARPTVDHDELLATAMAVVDVPEGVEVSVAVLDPASGAGASYGDGAFDTASIVKVDILAVLLLQAQDAGRELTAAEKAYATAMIEDSDNASASELWRAIGRAEGLDAANARLGLTGTEGGDGMLWGLTQTTADDQLRLLRQVFGEESELTEDSRAYLGGLMGRIAAGQRWGVSAAGDGSGWALKNGWLPRTATGLWDINSVGRVTVDGRDWLVAVLSDGNATQAEGIALVEAAAVAAVSVFAEGAPSATASASSPGSSAVAAAGAS</sequence>
<evidence type="ECO:0000256" key="1">
    <source>
        <dbReference type="SAM" id="MobiDB-lite"/>
    </source>
</evidence>
<proteinExistence type="predicted"/>
<comment type="caution">
    <text evidence="3">The sequence shown here is derived from an EMBL/GenBank/DDBJ whole genome shotgun (WGS) entry which is preliminary data.</text>
</comment>
<evidence type="ECO:0000259" key="2">
    <source>
        <dbReference type="Pfam" id="PF13354"/>
    </source>
</evidence>